<reference evidence="1" key="1">
    <citation type="journal article" date="2025" name="Int. J. Syst. Evol. Microbiol.">
        <title>Inconstantimicrobium mannanitabidum sp. nov., a novel member of the family Clostridiaceae isolated from anoxic soil under the treatment of reductive soil disinfestation.</title>
        <authorList>
            <person name="Ueki A."/>
            <person name="Tonouchi A."/>
            <person name="Honma S."/>
            <person name="Kaku N."/>
            <person name="Ueki K."/>
        </authorList>
    </citation>
    <scope>NUCLEOTIDE SEQUENCE</scope>
    <source>
        <strain evidence="1">TW13</strain>
    </source>
</reference>
<name>A0ACB5REI3_9CLOT</name>
<evidence type="ECO:0000313" key="1">
    <source>
        <dbReference type="EMBL" id="GKX67688.1"/>
    </source>
</evidence>
<comment type="caution">
    <text evidence="1">The sequence shown here is derived from an EMBL/GenBank/DDBJ whole genome shotgun (WGS) entry which is preliminary data.</text>
</comment>
<sequence>MDYNKGDLINIAKLFSGTGNLILPELIVIDETALYECCYEMQFDTSILDKQEYRLEVFIEFLIQLAMDDKLVLFIDFYFNKYIENRIYELTEAGYNIFLLKDKIITTLNSLWSIRNQEFGIDNSKIFIKSVAFKQYDKMGEGGFCTVYNSSEDRAVVYKVLNTVEKADVGSVHRFKREFDIMEKENDSGYTIKVFDYDSKSLVYSMEKASISLEDYIKTNNLSEAEKDEIIIRCAECMKYLHSKGIKHRDFHPGNILRNYSNEWVVTDFGLAKDISSRYSHQTTSTHMVGRAWFTDPLQLFALKDGNFITDMFSLAKTIDYVVNEDMSGTPHKYSSVIYKATASNPENRYESIEQMYEDIVSICERLKYESPDEILKTILVQYNETKKFDVVQLVSLLNKDTEGVLMWNLVVEIGQRICCTFVSIISISFEVALREIRNISSTMQARHHKWDDYDVVAYWAIELINERKNANDEINIEAAKIIEYVASNVGRYSIKSASNSLKNNSSIDGHIRSELSYHEGYEYR</sequence>
<dbReference type="EMBL" id="BROD01000001">
    <property type="protein sequence ID" value="GKX67688.1"/>
    <property type="molecule type" value="Genomic_DNA"/>
</dbReference>
<proteinExistence type="predicted"/>
<accession>A0ACB5REI3</accession>
<keyword evidence="2" id="KW-1185">Reference proteome</keyword>
<organism evidence="1 2">
    <name type="scientific">Inconstantimicrobium mannanitabidum</name>
    <dbReference type="NCBI Taxonomy" id="1604901"/>
    <lineage>
        <taxon>Bacteria</taxon>
        <taxon>Bacillati</taxon>
        <taxon>Bacillota</taxon>
        <taxon>Clostridia</taxon>
        <taxon>Eubacteriales</taxon>
        <taxon>Clostridiaceae</taxon>
        <taxon>Inconstantimicrobium</taxon>
    </lineage>
</organism>
<dbReference type="Proteomes" id="UP001058074">
    <property type="component" value="Unassembled WGS sequence"/>
</dbReference>
<evidence type="ECO:0000313" key="2">
    <source>
        <dbReference type="Proteomes" id="UP001058074"/>
    </source>
</evidence>
<protein>
    <submittedName>
        <fullName evidence="1">Uncharacterized protein</fullName>
    </submittedName>
</protein>
<gene>
    <name evidence="1" type="ORF">rsdtw13_29460</name>
</gene>